<dbReference type="Proteomes" id="UP000001508">
    <property type="component" value="Chromosome"/>
</dbReference>
<dbReference type="PANTHER" id="PTHR30024:SF43">
    <property type="entry name" value="BLL4572 PROTEIN"/>
    <property type="match status" value="1"/>
</dbReference>
<dbReference type="Gene3D" id="3.40.190.10">
    <property type="entry name" value="Periplasmic binding protein-like II"/>
    <property type="match status" value="2"/>
</dbReference>
<dbReference type="EMBL" id="CP001940">
    <property type="protein sequence ID" value="ADH87191.1"/>
    <property type="molecule type" value="Genomic_DNA"/>
</dbReference>
<dbReference type="InterPro" id="IPR044527">
    <property type="entry name" value="NrtA/CpmA_ABC-bd_dom"/>
</dbReference>
<evidence type="ECO:0000256" key="1">
    <source>
        <dbReference type="ARBA" id="ARBA00004308"/>
    </source>
</evidence>
<keyword evidence="7" id="KW-1185">Reference proteome</keyword>
<dbReference type="SUPFAM" id="SSF53850">
    <property type="entry name" value="Periplasmic binding protein-like II"/>
    <property type="match status" value="1"/>
</dbReference>
<dbReference type="KEGG" id="dak:DaAHT2_2527"/>
<proteinExistence type="predicted"/>
<dbReference type="CDD" id="cd13553">
    <property type="entry name" value="PBP2_NrtA_CpmA_like"/>
    <property type="match status" value="1"/>
</dbReference>
<dbReference type="eggNOG" id="COG0715">
    <property type="taxonomic scope" value="Bacteria"/>
</dbReference>
<evidence type="ECO:0000256" key="2">
    <source>
        <dbReference type="ARBA" id="ARBA00022448"/>
    </source>
</evidence>
<dbReference type="AlphaFoldDB" id="D6Z0T1"/>
<dbReference type="Pfam" id="PF13379">
    <property type="entry name" value="NMT1_2"/>
    <property type="match status" value="1"/>
</dbReference>
<dbReference type="PANTHER" id="PTHR30024">
    <property type="entry name" value="ALIPHATIC SULFONATES-BINDING PROTEIN-RELATED"/>
    <property type="match status" value="1"/>
</dbReference>
<protein>
    <recommendedName>
        <fullName evidence="8">ABC transporter substrate-binding protein</fullName>
    </recommendedName>
</protein>
<dbReference type="PROSITE" id="PS51257">
    <property type="entry name" value="PROKAR_LIPOPROTEIN"/>
    <property type="match status" value="1"/>
</dbReference>
<organism evidence="6 7">
    <name type="scientific">Desulfurivibrio alkaliphilus (strain DSM 19089 / UNIQEM U267 / AHT2)</name>
    <dbReference type="NCBI Taxonomy" id="589865"/>
    <lineage>
        <taxon>Bacteria</taxon>
        <taxon>Pseudomonadati</taxon>
        <taxon>Thermodesulfobacteriota</taxon>
        <taxon>Desulfobulbia</taxon>
        <taxon>Desulfobulbales</taxon>
        <taxon>Desulfobulbaceae</taxon>
        <taxon>Desulfurivibrio</taxon>
    </lineage>
</organism>
<gene>
    <name evidence="6" type="ordered locus">DaAHT2_2527</name>
</gene>
<evidence type="ECO:0000256" key="3">
    <source>
        <dbReference type="ARBA" id="ARBA00022475"/>
    </source>
</evidence>
<evidence type="ECO:0000313" key="6">
    <source>
        <dbReference type="EMBL" id="ADH87191.1"/>
    </source>
</evidence>
<dbReference type="STRING" id="589865.DaAHT2_2527"/>
<sequence length="326" mass="35186">MNRRQFVKLGLGAALAGGLGGALTACGRRGGDGRPRLRLGYLPITDHLLLLAHDYYDFQQVELVPVKFSSWPEAAEALRAGAVDAAFLLTPLGLALRHQRTPVQAVLLGHRNGSVLTLAARDDIDSPAGLVGKRIAIPSRFSSHYLLLRRLLDDAGLPPEAVEYIDMAPPEMVQSLAAGRLDGFIVAEPFGAQAEMQGVGRVFTLSKDIWPGHICCVLNLREPFLQKNPEAAQELVAGLIATGRAIEQDRLRAARQSVAYLGQAPEVIEFVLTRPPDRVTYHDLLPQRADFAATQEQMARVGQREAAAVNLDNYLEPALAAAAAGI</sequence>
<evidence type="ECO:0000256" key="5">
    <source>
        <dbReference type="ARBA" id="ARBA00023136"/>
    </source>
</evidence>
<keyword evidence="4" id="KW-0997">Cell inner membrane</keyword>
<keyword evidence="5" id="KW-0472">Membrane</keyword>
<evidence type="ECO:0000313" key="7">
    <source>
        <dbReference type="Proteomes" id="UP000001508"/>
    </source>
</evidence>
<accession>D6Z0T1</accession>
<dbReference type="HOGENOM" id="CLU_028871_10_2_7"/>
<evidence type="ECO:0008006" key="8">
    <source>
        <dbReference type="Google" id="ProtNLM"/>
    </source>
</evidence>
<name>D6Z0T1_DESAT</name>
<keyword evidence="2" id="KW-0813">Transport</keyword>
<evidence type="ECO:0000256" key="4">
    <source>
        <dbReference type="ARBA" id="ARBA00022519"/>
    </source>
</evidence>
<dbReference type="GO" id="GO:0012505">
    <property type="term" value="C:endomembrane system"/>
    <property type="evidence" value="ECO:0007669"/>
    <property type="project" value="UniProtKB-SubCell"/>
</dbReference>
<dbReference type="RefSeq" id="WP_013164701.1">
    <property type="nucleotide sequence ID" value="NC_014216.1"/>
</dbReference>
<dbReference type="FunCoup" id="D6Z0T1">
    <property type="interactions" value="73"/>
</dbReference>
<dbReference type="InParanoid" id="D6Z0T1"/>
<comment type="subcellular location">
    <subcellularLocation>
        <location evidence="1">Endomembrane system</location>
    </subcellularLocation>
</comment>
<dbReference type="OrthoDB" id="5516036at2"/>
<reference evidence="7" key="1">
    <citation type="submission" date="2010-02" db="EMBL/GenBank/DDBJ databases">
        <title>Complete sequence of Desulfurivibrio alkaliphilus AHT2.</title>
        <authorList>
            <consortium name="US DOE Joint Genome Institute"/>
            <person name="Pitluck S."/>
            <person name="Chertkov O."/>
            <person name="Detter J.C."/>
            <person name="Han C."/>
            <person name="Tapia R."/>
            <person name="Larimer F."/>
            <person name="Land M."/>
            <person name="Hauser L."/>
            <person name="Kyrpides N."/>
            <person name="Mikhailova N."/>
            <person name="Sorokin D.Y."/>
            <person name="Muyzer G."/>
            <person name="Woyke T."/>
        </authorList>
    </citation>
    <scope>NUCLEOTIDE SEQUENCE [LARGE SCALE GENOMIC DNA]</scope>
    <source>
        <strain evidence="7">DSM 19089 / UNIQEM U267 / AHT2</strain>
    </source>
</reference>
<keyword evidence="3" id="KW-1003">Cell membrane</keyword>